<feature type="region of interest" description="Disordered" evidence="1">
    <location>
        <begin position="1"/>
        <end position="39"/>
    </location>
</feature>
<evidence type="ECO:0000313" key="2">
    <source>
        <dbReference type="EMBL" id="CAE7217488.1"/>
    </source>
</evidence>
<feature type="compositionally biased region" description="Acidic residues" evidence="1">
    <location>
        <begin position="104"/>
        <end position="153"/>
    </location>
</feature>
<feature type="region of interest" description="Disordered" evidence="1">
    <location>
        <begin position="192"/>
        <end position="248"/>
    </location>
</feature>
<organism evidence="2 3">
    <name type="scientific">Pyrenophora teres f. teres</name>
    <dbReference type="NCBI Taxonomy" id="97479"/>
    <lineage>
        <taxon>Eukaryota</taxon>
        <taxon>Fungi</taxon>
        <taxon>Dikarya</taxon>
        <taxon>Ascomycota</taxon>
        <taxon>Pezizomycotina</taxon>
        <taxon>Dothideomycetes</taxon>
        <taxon>Pleosporomycetidae</taxon>
        <taxon>Pleosporales</taxon>
        <taxon>Pleosporineae</taxon>
        <taxon>Pleosporaceae</taxon>
        <taxon>Pyrenophora</taxon>
    </lineage>
</organism>
<protein>
    <submittedName>
        <fullName evidence="2">Uncharacterized protein</fullName>
    </submittedName>
</protein>
<accession>A0A6S6WKQ8</accession>
<feature type="compositionally biased region" description="Polar residues" evidence="1">
    <location>
        <begin position="22"/>
        <end position="31"/>
    </location>
</feature>
<evidence type="ECO:0000313" key="3">
    <source>
        <dbReference type="Proteomes" id="UP000472372"/>
    </source>
</evidence>
<dbReference type="Proteomes" id="UP000472372">
    <property type="component" value="Chromosome 11"/>
</dbReference>
<proteinExistence type="predicted"/>
<dbReference type="EMBL" id="HG992987">
    <property type="protein sequence ID" value="CAE7217488.1"/>
    <property type="molecule type" value="Genomic_DNA"/>
</dbReference>
<evidence type="ECO:0000256" key="1">
    <source>
        <dbReference type="SAM" id="MobiDB-lite"/>
    </source>
</evidence>
<name>A0A6S6WKQ8_9PLEO</name>
<feature type="region of interest" description="Disordered" evidence="1">
    <location>
        <begin position="104"/>
        <end position="161"/>
    </location>
</feature>
<dbReference type="AlphaFoldDB" id="A0A6S6WKQ8"/>
<feature type="compositionally biased region" description="Basic residues" evidence="1">
    <location>
        <begin position="222"/>
        <end position="241"/>
    </location>
</feature>
<sequence length="264" mass="29437">MVRQRSTRNAPLKEPRIDSGAAMSSDTVVPGSSSSSRTLEMPMLLHTDWECEAPNVRYRKDELQLKLPKGFPIILMPSTLERARKEAEAGAGVVRHTGPYFEIYEDEEEDEDMASGGDDLDAEGEDDIDAEGEDEYEVGDEENNEHEYEDENNYNDNNDYLDQTCTAKPISAPVARKPLAVVDCLGRTRAAAKSLKVPVESKQPADAPNTPDVCDNEDKAGGNRKRKRGVTQASKKPRKTHIREQELAGPELGRIKWETRGFFV</sequence>
<gene>
    <name evidence="2" type="ORF">PTTW11_10968</name>
</gene>
<reference evidence="2" key="1">
    <citation type="submission" date="2021-02" db="EMBL/GenBank/DDBJ databases">
        <authorList>
            <person name="Syme A R."/>
            <person name="Syme A R."/>
            <person name="Moolhuijzen P."/>
        </authorList>
    </citation>
    <scope>NUCLEOTIDE SEQUENCE</scope>
    <source>
        <strain evidence="2">W1-1</strain>
    </source>
</reference>